<proteinExistence type="predicted"/>
<dbReference type="RefSeq" id="WP_179719347.1">
    <property type="nucleotide sequence ID" value="NZ_JACBZT010000001.1"/>
</dbReference>
<gene>
    <name evidence="1" type="ORF">GGQ55_003750</name>
</gene>
<evidence type="ECO:0000313" key="1">
    <source>
        <dbReference type="EMBL" id="NYJ07472.1"/>
    </source>
</evidence>
<reference evidence="1 2" key="1">
    <citation type="submission" date="2020-07" db="EMBL/GenBank/DDBJ databases">
        <title>Sequencing the genomes of 1000 actinobacteria strains.</title>
        <authorList>
            <person name="Klenk H.-P."/>
        </authorList>
    </citation>
    <scope>NUCLEOTIDE SEQUENCE [LARGE SCALE GENOMIC DNA]</scope>
    <source>
        <strain evidence="1 2">DSM 104001</strain>
    </source>
</reference>
<protein>
    <submittedName>
        <fullName evidence="1">Uncharacterized protein</fullName>
    </submittedName>
</protein>
<dbReference type="EMBL" id="JACBZT010000001">
    <property type="protein sequence ID" value="NYJ07472.1"/>
    <property type="molecule type" value="Genomic_DNA"/>
</dbReference>
<sequence>MSVEIDLDGEGTTTFPDADLPAGRYCYHVGAGGALIVLVEENGESRVDRVYGPTAWQSARGDVWRKGVLLRG</sequence>
<evidence type="ECO:0000313" key="2">
    <source>
        <dbReference type="Proteomes" id="UP000541969"/>
    </source>
</evidence>
<organism evidence="1 2">
    <name type="scientific">Petropleomorpha daqingensis</name>
    <dbReference type="NCBI Taxonomy" id="2026353"/>
    <lineage>
        <taxon>Bacteria</taxon>
        <taxon>Bacillati</taxon>
        <taxon>Actinomycetota</taxon>
        <taxon>Actinomycetes</taxon>
        <taxon>Geodermatophilales</taxon>
        <taxon>Geodermatophilaceae</taxon>
        <taxon>Petropleomorpha</taxon>
    </lineage>
</organism>
<keyword evidence="2" id="KW-1185">Reference proteome</keyword>
<accession>A0A853CLR2</accession>
<dbReference type="AlphaFoldDB" id="A0A853CLR2"/>
<name>A0A853CLR2_9ACTN</name>
<comment type="caution">
    <text evidence="1">The sequence shown here is derived from an EMBL/GenBank/DDBJ whole genome shotgun (WGS) entry which is preliminary data.</text>
</comment>
<dbReference type="Proteomes" id="UP000541969">
    <property type="component" value="Unassembled WGS sequence"/>
</dbReference>